<dbReference type="HOGENOM" id="CLU_014572_0_0_1"/>
<dbReference type="Proteomes" id="UP000054166">
    <property type="component" value="Unassembled WGS sequence"/>
</dbReference>
<accession>A0A0C3CQM3</accession>
<name>A0A0C3CQM3_PILCF</name>
<dbReference type="AlphaFoldDB" id="A0A0C3CQM3"/>
<dbReference type="STRING" id="765440.A0A0C3CQM3"/>
<gene>
    <name evidence="1" type="ORF">PILCRDRAFT_114</name>
</gene>
<evidence type="ECO:0008006" key="3">
    <source>
        <dbReference type="Google" id="ProtNLM"/>
    </source>
</evidence>
<evidence type="ECO:0000313" key="1">
    <source>
        <dbReference type="EMBL" id="KIM91952.1"/>
    </source>
</evidence>
<reference evidence="1 2" key="1">
    <citation type="submission" date="2014-04" db="EMBL/GenBank/DDBJ databases">
        <authorList>
            <consortium name="DOE Joint Genome Institute"/>
            <person name="Kuo A."/>
            <person name="Tarkka M."/>
            <person name="Buscot F."/>
            <person name="Kohler A."/>
            <person name="Nagy L.G."/>
            <person name="Floudas D."/>
            <person name="Copeland A."/>
            <person name="Barry K.W."/>
            <person name="Cichocki N."/>
            <person name="Veneault-Fourrey C."/>
            <person name="LaButti K."/>
            <person name="Lindquist E.A."/>
            <person name="Lipzen A."/>
            <person name="Lundell T."/>
            <person name="Morin E."/>
            <person name="Murat C."/>
            <person name="Sun H."/>
            <person name="Tunlid A."/>
            <person name="Henrissat B."/>
            <person name="Grigoriev I.V."/>
            <person name="Hibbett D.S."/>
            <person name="Martin F."/>
            <person name="Nordberg H.P."/>
            <person name="Cantor M.N."/>
            <person name="Hua S.X."/>
        </authorList>
    </citation>
    <scope>NUCLEOTIDE SEQUENCE [LARGE SCALE GENOMIC DNA]</scope>
    <source>
        <strain evidence="1 2">F 1598</strain>
    </source>
</reference>
<organism evidence="1 2">
    <name type="scientific">Piloderma croceum (strain F 1598)</name>
    <dbReference type="NCBI Taxonomy" id="765440"/>
    <lineage>
        <taxon>Eukaryota</taxon>
        <taxon>Fungi</taxon>
        <taxon>Dikarya</taxon>
        <taxon>Basidiomycota</taxon>
        <taxon>Agaricomycotina</taxon>
        <taxon>Agaricomycetes</taxon>
        <taxon>Agaricomycetidae</taxon>
        <taxon>Atheliales</taxon>
        <taxon>Atheliaceae</taxon>
        <taxon>Piloderma</taxon>
    </lineage>
</organism>
<dbReference type="OrthoDB" id="544685at2759"/>
<protein>
    <recommendedName>
        <fullName evidence="3">Mediator complex subunit 1</fullName>
    </recommendedName>
</protein>
<reference evidence="2" key="2">
    <citation type="submission" date="2015-01" db="EMBL/GenBank/DDBJ databases">
        <title>Evolutionary Origins and Diversification of the Mycorrhizal Mutualists.</title>
        <authorList>
            <consortium name="DOE Joint Genome Institute"/>
            <consortium name="Mycorrhizal Genomics Consortium"/>
            <person name="Kohler A."/>
            <person name="Kuo A."/>
            <person name="Nagy L.G."/>
            <person name="Floudas D."/>
            <person name="Copeland A."/>
            <person name="Barry K.W."/>
            <person name="Cichocki N."/>
            <person name="Veneault-Fourrey C."/>
            <person name="LaButti K."/>
            <person name="Lindquist E.A."/>
            <person name="Lipzen A."/>
            <person name="Lundell T."/>
            <person name="Morin E."/>
            <person name="Murat C."/>
            <person name="Riley R."/>
            <person name="Ohm R."/>
            <person name="Sun H."/>
            <person name="Tunlid A."/>
            <person name="Henrissat B."/>
            <person name="Grigoriev I.V."/>
            <person name="Hibbett D.S."/>
            <person name="Martin F."/>
        </authorList>
    </citation>
    <scope>NUCLEOTIDE SEQUENCE [LARGE SCALE GENOMIC DNA]</scope>
    <source>
        <strain evidence="2">F 1598</strain>
    </source>
</reference>
<keyword evidence="2" id="KW-1185">Reference proteome</keyword>
<proteinExistence type="predicted"/>
<dbReference type="InParanoid" id="A0A0C3CQM3"/>
<sequence length="712" mass="77642">MDTQPSESAATLLSTIQQFTAHHVLQSPAIHPYAASSEDSSGILYDMIQATNQLSHSLNLLSSVPLTNPKLVSNLRQQTAISHTLHLSDQNISQTVLALRTRSGTSYGEDIPLNPVALMDWVVSRLESWGTSVGMETFKDNIMRDGDWTVVLGGKVLVLDIDFSFDRALDPKKPRIGVERLKTSYAAPNNITDGSITANTEGSSSLNALLAGAIRAFLEEVQKDLEAQDAVEAERLGKIVVSHLKYLMVLDKLATRKEEDGGGGIRWFVDADELGAGVEKFAGSEADAIVNSLSLPRAPLDIYLQRSHGLPLPYLASPALSFLTYLSPLAYLSILKTAPPSSPSSQSSDNLPKFDISLTHLRKYLSAHPRHKGVTIATLTLSQLQLSNQNQLPSIQVDSDVIARPTFPFAQPESYHTFPQLPASPQNTSSSDESFSWILDFTSSGQYPGVVMSQSRMHAIESVLDVSGMSEMDDVGMMGFGGGQGLRNWVDLLFNPEKSIPLSMPSSERYTSLYRSPSSAHPPLQLRLTTPDEPGFVLDRIRVKNMKEIVKEQCWLNEILNAIEWVPEGFTKEALQEGTDNLATEDMLEALLKGTHTPAKIPVEVYIPTPIDPRFSTPDFSFDVPTTSTARAHLPPKITMSLPERPPVSGFVEIVVSYDHTRSKGVKVDVGGGMGMGVEASGVDVEMLEEVCRRGGVYGLAGRVWKGSSNVE</sequence>
<dbReference type="EMBL" id="KN832970">
    <property type="protein sequence ID" value="KIM91952.1"/>
    <property type="molecule type" value="Genomic_DNA"/>
</dbReference>
<evidence type="ECO:0000313" key="2">
    <source>
        <dbReference type="Proteomes" id="UP000054166"/>
    </source>
</evidence>